<reference evidence="1 2" key="1">
    <citation type="submission" date="2018-02" db="EMBL/GenBank/DDBJ databases">
        <title>Genomic Encyclopedia of Archaeal and Bacterial Type Strains, Phase II (KMG-II): from individual species to whole genera.</title>
        <authorList>
            <person name="Goeker M."/>
        </authorList>
    </citation>
    <scope>NUCLEOTIDE SEQUENCE [LARGE SCALE GENOMIC DNA]</scope>
    <source>
        <strain evidence="1 2">DSM 16809</strain>
    </source>
</reference>
<proteinExistence type="predicted"/>
<name>A0A2S6IQB1_9FLAO</name>
<evidence type="ECO:0000313" key="1">
    <source>
        <dbReference type="EMBL" id="PPK96443.1"/>
    </source>
</evidence>
<comment type="caution">
    <text evidence="1">The sequence shown here is derived from an EMBL/GenBank/DDBJ whole genome shotgun (WGS) entry which is preliminary data.</text>
</comment>
<sequence length="51" mass="5985">MFVEPFDIAIRGDMLLFSYKLYGNLSLSLFKFNGKEYKIIATRRETETGME</sequence>
<keyword evidence="2" id="KW-1185">Reference proteome</keyword>
<dbReference type="AlphaFoldDB" id="A0A2S6IQB1"/>
<evidence type="ECO:0000313" key="2">
    <source>
        <dbReference type="Proteomes" id="UP000239002"/>
    </source>
</evidence>
<gene>
    <name evidence="1" type="ORF">LY01_00263</name>
</gene>
<dbReference type="RefSeq" id="WP_170063772.1">
    <property type="nucleotide sequence ID" value="NZ_MQVW01000022.1"/>
</dbReference>
<organism evidence="1 2">
    <name type="scientific">Nonlabens xylanidelens</name>
    <dbReference type="NCBI Taxonomy" id="191564"/>
    <lineage>
        <taxon>Bacteria</taxon>
        <taxon>Pseudomonadati</taxon>
        <taxon>Bacteroidota</taxon>
        <taxon>Flavobacteriia</taxon>
        <taxon>Flavobacteriales</taxon>
        <taxon>Flavobacteriaceae</taxon>
        <taxon>Nonlabens</taxon>
    </lineage>
</organism>
<accession>A0A2S6IQB1</accession>
<dbReference type="EMBL" id="PTJE01000001">
    <property type="protein sequence ID" value="PPK96443.1"/>
    <property type="molecule type" value="Genomic_DNA"/>
</dbReference>
<dbReference type="Proteomes" id="UP000239002">
    <property type="component" value="Unassembled WGS sequence"/>
</dbReference>
<protein>
    <submittedName>
        <fullName evidence="1">Uncharacterized protein</fullName>
    </submittedName>
</protein>